<organism evidence="1">
    <name type="scientific">hydrothermal vent metagenome</name>
    <dbReference type="NCBI Taxonomy" id="652676"/>
    <lineage>
        <taxon>unclassified sequences</taxon>
        <taxon>metagenomes</taxon>
        <taxon>ecological metagenomes</taxon>
    </lineage>
</organism>
<dbReference type="SUPFAM" id="SSF48452">
    <property type="entry name" value="TPR-like"/>
    <property type="match status" value="1"/>
</dbReference>
<dbReference type="Gene3D" id="1.25.40.10">
    <property type="entry name" value="Tetratricopeptide repeat domain"/>
    <property type="match status" value="1"/>
</dbReference>
<reference evidence="1" key="1">
    <citation type="submission" date="2018-06" db="EMBL/GenBank/DDBJ databases">
        <authorList>
            <person name="Zhirakovskaya E."/>
        </authorList>
    </citation>
    <scope>NUCLEOTIDE SEQUENCE</scope>
</reference>
<protein>
    <submittedName>
        <fullName evidence="1">FIG027190: Putative transmembrane protein</fullName>
    </submittedName>
</protein>
<keyword evidence="1" id="KW-0472">Membrane</keyword>
<sequence length="179" mass="21299">MDYKNILDFWFIEIGKENWFKKSESLDDLIRDRFLTLYQAAIANELYTWRENARGCLAEIIVLDQFSRNLFRNSALAFVNDPLALCLAQQAVKLKYDRELSLTERAFLYMPYMHSESLIIHEQAIALFSIEGLEDNYRFELRHKEIIEQFGRYPHRNELLSRTSSKKEIEFLQRPGSSF</sequence>
<gene>
    <name evidence="1" type="ORF">MNBD_GAMMA16-340</name>
</gene>
<proteinExistence type="predicted"/>
<name>A0A3B0Z3L7_9ZZZZ</name>
<dbReference type="InterPro" id="IPR011990">
    <property type="entry name" value="TPR-like_helical_dom_sf"/>
</dbReference>
<dbReference type="InterPro" id="IPR010323">
    <property type="entry name" value="DUF924"/>
</dbReference>
<keyword evidence="1" id="KW-0812">Transmembrane</keyword>
<accession>A0A3B0Z3L7</accession>
<dbReference type="EMBL" id="UOFO01000133">
    <property type="protein sequence ID" value="VAW87838.1"/>
    <property type="molecule type" value="Genomic_DNA"/>
</dbReference>
<dbReference type="AlphaFoldDB" id="A0A3B0Z3L7"/>
<dbReference type="Pfam" id="PF06041">
    <property type="entry name" value="DUF924"/>
    <property type="match status" value="1"/>
</dbReference>
<evidence type="ECO:0000313" key="1">
    <source>
        <dbReference type="EMBL" id="VAW87838.1"/>
    </source>
</evidence>
<dbReference type="Gene3D" id="1.20.58.320">
    <property type="entry name" value="TPR-like"/>
    <property type="match status" value="1"/>
</dbReference>